<protein>
    <submittedName>
        <fullName evidence="2">Uncharacterized protein</fullName>
    </submittedName>
</protein>
<sequence length="125" mass="13407">MASRFSSQSSVALVSNHYDNFSSTQGDDVLDSARRDNNSSSSSSNNNNRDRDSDTASFSNYGGGNATTGSTVATTTSMAYLPQNVVLCELRHEAFEASVPTGPSDSGIVSKWRPKDRVRCCVVEI</sequence>
<organism evidence="2 3">
    <name type="scientific">Salix suchowensis</name>
    <dbReference type="NCBI Taxonomy" id="1278906"/>
    <lineage>
        <taxon>Eukaryota</taxon>
        <taxon>Viridiplantae</taxon>
        <taxon>Streptophyta</taxon>
        <taxon>Embryophyta</taxon>
        <taxon>Tracheophyta</taxon>
        <taxon>Spermatophyta</taxon>
        <taxon>Magnoliopsida</taxon>
        <taxon>eudicotyledons</taxon>
        <taxon>Gunneridae</taxon>
        <taxon>Pentapetalae</taxon>
        <taxon>rosids</taxon>
        <taxon>fabids</taxon>
        <taxon>Malpighiales</taxon>
        <taxon>Salicaceae</taxon>
        <taxon>Saliceae</taxon>
        <taxon>Salix</taxon>
    </lineage>
</organism>
<feature type="region of interest" description="Disordered" evidence="1">
    <location>
        <begin position="18"/>
        <end position="71"/>
    </location>
</feature>
<keyword evidence="3" id="KW-1185">Reference proteome</keyword>
<evidence type="ECO:0000256" key="1">
    <source>
        <dbReference type="SAM" id="MobiDB-lite"/>
    </source>
</evidence>
<accession>A0ABQ9C9S4</accession>
<name>A0ABQ9C9S4_9ROSI</name>
<dbReference type="EMBL" id="JAPFFI010000004">
    <property type="protein sequence ID" value="KAJ6395259.1"/>
    <property type="molecule type" value="Genomic_DNA"/>
</dbReference>
<gene>
    <name evidence="2" type="ORF">OIU77_020509</name>
</gene>
<evidence type="ECO:0000313" key="3">
    <source>
        <dbReference type="Proteomes" id="UP001141253"/>
    </source>
</evidence>
<proteinExistence type="predicted"/>
<evidence type="ECO:0000313" key="2">
    <source>
        <dbReference type="EMBL" id="KAJ6395259.1"/>
    </source>
</evidence>
<feature type="compositionally biased region" description="Low complexity" evidence="1">
    <location>
        <begin position="38"/>
        <end position="47"/>
    </location>
</feature>
<reference evidence="2" key="1">
    <citation type="submission" date="2022-10" db="EMBL/GenBank/DDBJ databases">
        <authorList>
            <person name="Hyden B.L."/>
            <person name="Feng K."/>
            <person name="Yates T."/>
            <person name="Jawdy S."/>
            <person name="Smart L.B."/>
            <person name="Muchero W."/>
        </authorList>
    </citation>
    <scope>NUCLEOTIDE SEQUENCE</scope>
    <source>
        <tissue evidence="2">Shoot tip</tissue>
    </source>
</reference>
<dbReference type="Proteomes" id="UP001141253">
    <property type="component" value="Chromosome 4"/>
</dbReference>
<reference evidence="2" key="2">
    <citation type="journal article" date="2023" name="Int. J. Mol. Sci.">
        <title>De Novo Assembly and Annotation of 11 Diverse Shrub Willow (Salix) Genomes Reveals Novel Gene Organization in Sex-Linked Regions.</title>
        <authorList>
            <person name="Hyden B."/>
            <person name="Feng K."/>
            <person name="Yates T.B."/>
            <person name="Jawdy S."/>
            <person name="Cereghino C."/>
            <person name="Smart L.B."/>
            <person name="Muchero W."/>
        </authorList>
    </citation>
    <scope>NUCLEOTIDE SEQUENCE</scope>
    <source>
        <tissue evidence="2">Shoot tip</tissue>
    </source>
</reference>
<comment type="caution">
    <text evidence="2">The sequence shown here is derived from an EMBL/GenBank/DDBJ whole genome shotgun (WGS) entry which is preliminary data.</text>
</comment>